<proteinExistence type="predicted"/>
<dbReference type="Proteomes" id="UP001362999">
    <property type="component" value="Unassembled WGS sequence"/>
</dbReference>
<accession>A0AAW0BYL2</accession>
<protein>
    <submittedName>
        <fullName evidence="1">Uncharacterized protein</fullName>
    </submittedName>
</protein>
<dbReference type="EMBL" id="JAWWNJ010000024">
    <property type="protein sequence ID" value="KAK7031884.1"/>
    <property type="molecule type" value="Genomic_DNA"/>
</dbReference>
<dbReference type="AlphaFoldDB" id="A0AAW0BYL2"/>
<organism evidence="1 2">
    <name type="scientific">Favolaschia claudopus</name>
    <dbReference type="NCBI Taxonomy" id="2862362"/>
    <lineage>
        <taxon>Eukaryota</taxon>
        <taxon>Fungi</taxon>
        <taxon>Dikarya</taxon>
        <taxon>Basidiomycota</taxon>
        <taxon>Agaricomycotina</taxon>
        <taxon>Agaricomycetes</taxon>
        <taxon>Agaricomycetidae</taxon>
        <taxon>Agaricales</taxon>
        <taxon>Marasmiineae</taxon>
        <taxon>Mycenaceae</taxon>
        <taxon>Favolaschia</taxon>
    </lineage>
</organism>
<reference evidence="1 2" key="1">
    <citation type="journal article" date="2024" name="J Genomics">
        <title>Draft genome sequencing and assembly of Favolaschia claudopus CIRM-BRFM 2984 isolated from oak limbs.</title>
        <authorList>
            <person name="Navarro D."/>
            <person name="Drula E."/>
            <person name="Chaduli D."/>
            <person name="Cazenave R."/>
            <person name="Ahrendt S."/>
            <person name="Wang J."/>
            <person name="Lipzen A."/>
            <person name="Daum C."/>
            <person name="Barry K."/>
            <person name="Grigoriev I.V."/>
            <person name="Favel A."/>
            <person name="Rosso M.N."/>
            <person name="Martin F."/>
        </authorList>
    </citation>
    <scope>NUCLEOTIDE SEQUENCE [LARGE SCALE GENOMIC DNA]</scope>
    <source>
        <strain evidence="1 2">CIRM-BRFM 2984</strain>
    </source>
</reference>
<name>A0AAW0BYL2_9AGAR</name>
<evidence type="ECO:0000313" key="2">
    <source>
        <dbReference type="Proteomes" id="UP001362999"/>
    </source>
</evidence>
<gene>
    <name evidence="1" type="ORF">R3P38DRAFT_3313818</name>
</gene>
<sequence>MARTAPYDVWAHTLSGSIVIGSNTKHVPSLPHWDPLLDTRPIPRIDGHWGLLEYSVVPQLHKPKFPYLAWMPTGSLDRLNLNVYINKFRLQDNPAAFVRHPSWPQRGYLETTIREKLQADVVVYICQVETLIASQESSRLSESVGVTPPVIAMVRAHNASFCMRSPHLTYRDLLEYIAGLQQSVAELQAYILWCDQMLYAELPTTVRNSETGLRGSIAVSEADYLVLRNLGVPVWLELGSENLLRVEGSKQVLLQRVSVETGLWQDAGVARSLQNIRGGALVHNKPLEYYPPPAAASTNFEDVARGYAARTDKYNEDRYSRADVSRMLQGSDLSRKNHNISPRLAAEVRRAGDLAGDLMEKYAAERAMIPQPEPPALVTPKGPAPSSKWYRQHLAVIESFATSQWAPKFIESWEMGLHNTSGYPLVHDIQLFPRSCELLLFVAPPPHLFLNKPREKTAVMLFIWVYIRRAWMARIDRDLDCNESVCHGLTTGQWREVLGGTYWKMQHPRAFGGISSFNARFFWKYGGPLIFGSDTADDFLSMDLSPIISQSTTGRLELSSMDDDSVKQLILWDLTLCHAQIQLDRTDEILFAHKLRNIPVALDVRRTRRSGLFHESTWNIPAKIPPWERGESEPQRQHWLARLVEKVKEWPCASQVEWFLARENFSAGGGERPLMAFCNGLTEGKLCLLEMTVVACYYQGVFNALGILAVGVVKRPKATSAIVTDLYSI</sequence>
<keyword evidence="2" id="KW-1185">Reference proteome</keyword>
<comment type="caution">
    <text evidence="1">The sequence shown here is derived from an EMBL/GenBank/DDBJ whole genome shotgun (WGS) entry which is preliminary data.</text>
</comment>
<evidence type="ECO:0000313" key="1">
    <source>
        <dbReference type="EMBL" id="KAK7031884.1"/>
    </source>
</evidence>